<accession>A0AAD3S511</accession>
<gene>
    <name evidence="3" type="ORF">Nepgr_006164</name>
</gene>
<reference evidence="3" key="1">
    <citation type="submission" date="2023-05" db="EMBL/GenBank/DDBJ databases">
        <title>Nepenthes gracilis genome sequencing.</title>
        <authorList>
            <person name="Fukushima K."/>
        </authorList>
    </citation>
    <scope>NUCLEOTIDE SEQUENCE</scope>
    <source>
        <strain evidence="3">SING2019-196</strain>
    </source>
</reference>
<evidence type="ECO:0000313" key="3">
    <source>
        <dbReference type="EMBL" id="GMH04325.1"/>
    </source>
</evidence>
<protein>
    <submittedName>
        <fullName evidence="3">Uncharacterized protein</fullName>
    </submittedName>
</protein>
<evidence type="ECO:0000256" key="2">
    <source>
        <dbReference type="SAM" id="Phobius"/>
    </source>
</evidence>
<dbReference type="Proteomes" id="UP001279734">
    <property type="component" value="Unassembled WGS sequence"/>
</dbReference>
<keyword evidence="2" id="KW-1133">Transmembrane helix</keyword>
<feature type="region of interest" description="Disordered" evidence="1">
    <location>
        <begin position="273"/>
        <end position="294"/>
    </location>
</feature>
<feature type="transmembrane region" description="Helical" evidence="2">
    <location>
        <begin position="314"/>
        <end position="337"/>
    </location>
</feature>
<keyword evidence="4" id="KW-1185">Reference proteome</keyword>
<proteinExistence type="predicted"/>
<dbReference type="EMBL" id="BSYO01000005">
    <property type="protein sequence ID" value="GMH04325.1"/>
    <property type="molecule type" value="Genomic_DNA"/>
</dbReference>
<evidence type="ECO:0000256" key="1">
    <source>
        <dbReference type="SAM" id="MobiDB-lite"/>
    </source>
</evidence>
<evidence type="ECO:0000313" key="4">
    <source>
        <dbReference type="Proteomes" id="UP001279734"/>
    </source>
</evidence>
<sequence length="521" mass="56850">MILIRLFAILRSKKIEALVLYRDIVHAFNSVNNLELKVLLASPSAYSANPKTKSLNAPMLIGSAIPLVTVVRARVFWVSAASKKDQTQLWANPSTSYSLIPVAEFVEAFRQSRYGNSIKFNPISSPLVTQPSSSPDLSLPTMKGYGGAASILGVMAIILQMRPLGNIGKVVRLEWVQCFSCGFVCSNHDKRGKCCRYIITFVAVSIGHYANATSNLGVDSDVSEVYFHSVLRTLEFYGVPPNATGVTLEKVIAKVVEFASCLFGAPRLSTAVSRTSSSSTSPNNSPSSSVTASPSGLSLSISNNESRHPYHLTFIPGVAIVVTAISVMLLLVLIFLIHRKGRELDNSHSLKPSKDPLPLLSGQTIPGGLPMFWKFSYKETKKATNNFSTVVGQGGFATYFIIASRKLSEGFALKRKRGFSYAFIYGNGSLKDYLHSLATPLSWQMRILRHIDVANARVSPLSSRSSSRAIETSSPSNIPIDEDFVSRRGIVLIALLQRYKVIGIFASGCLQEDQTQLWANP</sequence>
<keyword evidence="2" id="KW-0812">Transmembrane</keyword>
<dbReference type="AlphaFoldDB" id="A0AAD3S511"/>
<organism evidence="3 4">
    <name type="scientific">Nepenthes gracilis</name>
    <name type="common">Slender pitcher plant</name>
    <dbReference type="NCBI Taxonomy" id="150966"/>
    <lineage>
        <taxon>Eukaryota</taxon>
        <taxon>Viridiplantae</taxon>
        <taxon>Streptophyta</taxon>
        <taxon>Embryophyta</taxon>
        <taxon>Tracheophyta</taxon>
        <taxon>Spermatophyta</taxon>
        <taxon>Magnoliopsida</taxon>
        <taxon>eudicotyledons</taxon>
        <taxon>Gunneridae</taxon>
        <taxon>Pentapetalae</taxon>
        <taxon>Caryophyllales</taxon>
        <taxon>Nepenthaceae</taxon>
        <taxon>Nepenthes</taxon>
    </lineage>
</organism>
<comment type="caution">
    <text evidence="3">The sequence shown here is derived from an EMBL/GenBank/DDBJ whole genome shotgun (WGS) entry which is preliminary data.</text>
</comment>
<keyword evidence="2" id="KW-0472">Membrane</keyword>
<name>A0AAD3S511_NEPGR</name>